<dbReference type="Pfam" id="PF00512">
    <property type="entry name" value="HisKA"/>
    <property type="match status" value="1"/>
</dbReference>
<dbReference type="SUPFAM" id="SSF158472">
    <property type="entry name" value="HAMP domain-like"/>
    <property type="match status" value="1"/>
</dbReference>
<dbReference type="CDD" id="cd06225">
    <property type="entry name" value="HAMP"/>
    <property type="match status" value="1"/>
</dbReference>
<dbReference type="SUPFAM" id="SSF55874">
    <property type="entry name" value="ATPase domain of HSP90 chaperone/DNA topoisomerase II/histidine kinase"/>
    <property type="match status" value="1"/>
</dbReference>
<dbReference type="OrthoDB" id="9781147at2"/>
<evidence type="ECO:0000256" key="1">
    <source>
        <dbReference type="ARBA" id="ARBA00000085"/>
    </source>
</evidence>
<evidence type="ECO:0000256" key="11">
    <source>
        <dbReference type="SAM" id="Phobius"/>
    </source>
</evidence>
<dbReference type="AlphaFoldDB" id="A0A550JD58"/>
<dbReference type="SMART" id="SM00387">
    <property type="entry name" value="HATPase_c"/>
    <property type="match status" value="1"/>
</dbReference>
<dbReference type="SUPFAM" id="SSF47384">
    <property type="entry name" value="Homodimeric domain of signal transducing histidine kinase"/>
    <property type="match status" value="1"/>
</dbReference>
<keyword evidence="8" id="KW-0067">ATP-binding</keyword>
<dbReference type="GO" id="GO:0016020">
    <property type="term" value="C:membrane"/>
    <property type="evidence" value="ECO:0007669"/>
    <property type="project" value="UniProtKB-SubCell"/>
</dbReference>
<feature type="transmembrane region" description="Helical" evidence="11">
    <location>
        <begin position="12"/>
        <end position="28"/>
    </location>
</feature>
<dbReference type="EMBL" id="VJVV01000006">
    <property type="protein sequence ID" value="TRO81113.1"/>
    <property type="molecule type" value="Genomic_DNA"/>
</dbReference>
<dbReference type="Proteomes" id="UP000317155">
    <property type="component" value="Unassembled WGS sequence"/>
</dbReference>
<keyword evidence="11" id="KW-0472">Membrane</keyword>
<comment type="catalytic activity">
    <reaction evidence="1">
        <text>ATP + protein L-histidine = ADP + protein N-phospho-L-histidine.</text>
        <dbReference type="EC" id="2.7.13.3"/>
    </reaction>
</comment>
<keyword evidence="4" id="KW-0597">Phosphoprotein</keyword>
<keyword evidence="5" id="KW-0808">Transferase</keyword>
<dbReference type="InterPro" id="IPR005467">
    <property type="entry name" value="His_kinase_dom"/>
</dbReference>
<reference evidence="14 15" key="1">
    <citation type="submission" date="2019-07" db="EMBL/GenBank/DDBJ databases">
        <title>Insights of Desulfuromonas acetexigens electromicrobiology.</title>
        <authorList>
            <person name="Katuri K."/>
            <person name="Sapireddy V."/>
            <person name="Shaw D.R."/>
            <person name="Saikaly P."/>
        </authorList>
    </citation>
    <scope>NUCLEOTIDE SEQUENCE [LARGE SCALE GENOMIC DNA]</scope>
    <source>
        <strain evidence="14 15">2873</strain>
    </source>
</reference>
<dbReference type="CDD" id="cd00082">
    <property type="entry name" value="HisKA"/>
    <property type="match status" value="1"/>
</dbReference>
<evidence type="ECO:0000256" key="6">
    <source>
        <dbReference type="ARBA" id="ARBA00022741"/>
    </source>
</evidence>
<dbReference type="GO" id="GO:0005524">
    <property type="term" value="F:ATP binding"/>
    <property type="evidence" value="ECO:0007669"/>
    <property type="project" value="UniProtKB-KW"/>
</dbReference>
<evidence type="ECO:0000256" key="4">
    <source>
        <dbReference type="ARBA" id="ARBA00022553"/>
    </source>
</evidence>
<proteinExistence type="predicted"/>
<keyword evidence="7" id="KW-0418">Kinase</keyword>
<feature type="domain" description="Histidine kinase" evidence="12">
    <location>
        <begin position="289"/>
        <end position="498"/>
    </location>
</feature>
<protein>
    <recommendedName>
        <fullName evidence="3">histidine kinase</fullName>
        <ecNumber evidence="3">2.7.13.3</ecNumber>
    </recommendedName>
</protein>
<dbReference type="Gene3D" id="3.30.565.10">
    <property type="entry name" value="Histidine kinase-like ATPase, C-terminal domain"/>
    <property type="match status" value="1"/>
</dbReference>
<feature type="coiled-coil region" evidence="10">
    <location>
        <begin position="243"/>
        <end position="280"/>
    </location>
</feature>
<evidence type="ECO:0000313" key="14">
    <source>
        <dbReference type="EMBL" id="TRO81113.1"/>
    </source>
</evidence>
<dbReference type="SMART" id="SM00388">
    <property type="entry name" value="HisKA"/>
    <property type="match status" value="1"/>
</dbReference>
<evidence type="ECO:0000259" key="13">
    <source>
        <dbReference type="PROSITE" id="PS50885"/>
    </source>
</evidence>
<dbReference type="Gene3D" id="1.10.287.130">
    <property type="match status" value="1"/>
</dbReference>
<evidence type="ECO:0000256" key="8">
    <source>
        <dbReference type="ARBA" id="ARBA00022840"/>
    </source>
</evidence>
<dbReference type="GO" id="GO:0000155">
    <property type="term" value="F:phosphorelay sensor kinase activity"/>
    <property type="evidence" value="ECO:0007669"/>
    <property type="project" value="InterPro"/>
</dbReference>
<dbReference type="PANTHER" id="PTHR43065">
    <property type="entry name" value="SENSOR HISTIDINE KINASE"/>
    <property type="match status" value="1"/>
</dbReference>
<keyword evidence="9" id="KW-0902">Two-component regulatory system</keyword>
<sequence length="510" mass="55400">MRVTLGRKLFLYTGGTLTLVLLMTFLVLERSQARQWEEHLHAQSRAFVRFATPELLKLFRGSFAPGQDDAQGKVVEFLAVNRDLIGFTLISPGGRVLFQSPRFGPFADHPWPEPPAPEDLSGFSPGAEPLLRTLPWGEGRALELLMPAFGPTGEQVLTVRYLLTYASVDARLAEMRASFARIACLSLLASLPLVALAARRVSQPIQSLTEGARAVARGELDTRLQIANRDEIGGLARAFNHMAENLSLSRDELTAKNRELIEANENLRQVQEQLIRSERLAAIGQLAAGVSHEIDNPVGIILGYAELLLDDLDEADPRRDDVLAIIAECRRCRRITGGLLGLARGGAVRRESLRLAELAEATAASLRPQKLFRQVPIRIQAPPEPLEVFAEPDPLRQVLVNLLLNAAQAMGGSGEVAVTLERAEEQVSLTVDDSGPGVPLELRERIFDPFFSTKGSGEGTGLGLSLCRKLMEEQGGSLFVADSPAGGARFGLLLPVTSGEKSFDKLGDAS</sequence>
<accession>A0A550JD58</accession>
<dbReference type="RefSeq" id="WP_092057840.1">
    <property type="nucleotide sequence ID" value="NZ_FOJJ01000038.1"/>
</dbReference>
<keyword evidence="11" id="KW-1133">Transmembrane helix</keyword>
<keyword evidence="15" id="KW-1185">Reference proteome</keyword>
<dbReference type="SMART" id="SM00304">
    <property type="entry name" value="HAMP"/>
    <property type="match status" value="1"/>
</dbReference>
<evidence type="ECO:0000313" key="15">
    <source>
        <dbReference type="Proteomes" id="UP000317155"/>
    </source>
</evidence>
<organism evidence="14 15">
    <name type="scientific">Trichloromonas acetexigens</name>
    <dbReference type="NCBI Taxonomy" id="38815"/>
    <lineage>
        <taxon>Bacteria</taxon>
        <taxon>Pseudomonadati</taxon>
        <taxon>Thermodesulfobacteriota</taxon>
        <taxon>Desulfuromonadia</taxon>
        <taxon>Desulfuromonadales</taxon>
        <taxon>Trichloromonadaceae</taxon>
        <taxon>Trichloromonas</taxon>
    </lineage>
</organism>
<evidence type="ECO:0000256" key="5">
    <source>
        <dbReference type="ARBA" id="ARBA00022679"/>
    </source>
</evidence>
<keyword evidence="10" id="KW-0175">Coiled coil</keyword>
<dbReference type="PANTHER" id="PTHR43065:SF10">
    <property type="entry name" value="PEROXIDE STRESS-ACTIVATED HISTIDINE KINASE MAK3"/>
    <property type="match status" value="1"/>
</dbReference>
<evidence type="ECO:0000256" key="2">
    <source>
        <dbReference type="ARBA" id="ARBA00004370"/>
    </source>
</evidence>
<dbReference type="Pfam" id="PF00672">
    <property type="entry name" value="HAMP"/>
    <property type="match status" value="1"/>
</dbReference>
<comment type="subcellular location">
    <subcellularLocation>
        <location evidence="2">Membrane</location>
    </subcellularLocation>
</comment>
<evidence type="ECO:0000256" key="3">
    <source>
        <dbReference type="ARBA" id="ARBA00012438"/>
    </source>
</evidence>
<dbReference type="Gene3D" id="6.10.340.10">
    <property type="match status" value="1"/>
</dbReference>
<evidence type="ECO:0000259" key="12">
    <source>
        <dbReference type="PROSITE" id="PS50109"/>
    </source>
</evidence>
<dbReference type="Pfam" id="PF02518">
    <property type="entry name" value="HATPase_c"/>
    <property type="match status" value="1"/>
</dbReference>
<dbReference type="InterPro" id="IPR036890">
    <property type="entry name" value="HATPase_C_sf"/>
</dbReference>
<dbReference type="InterPro" id="IPR036097">
    <property type="entry name" value="HisK_dim/P_sf"/>
</dbReference>
<dbReference type="PRINTS" id="PR00344">
    <property type="entry name" value="BCTRLSENSOR"/>
</dbReference>
<comment type="caution">
    <text evidence="14">The sequence shown here is derived from an EMBL/GenBank/DDBJ whole genome shotgun (WGS) entry which is preliminary data.</text>
</comment>
<feature type="domain" description="HAMP" evidence="13">
    <location>
        <begin position="199"/>
        <end position="251"/>
    </location>
</feature>
<dbReference type="PROSITE" id="PS50885">
    <property type="entry name" value="HAMP"/>
    <property type="match status" value="1"/>
</dbReference>
<dbReference type="InterPro" id="IPR003661">
    <property type="entry name" value="HisK_dim/P_dom"/>
</dbReference>
<dbReference type="InterPro" id="IPR004358">
    <property type="entry name" value="Sig_transdc_His_kin-like_C"/>
</dbReference>
<name>A0A550JD58_9BACT</name>
<evidence type="ECO:0000256" key="10">
    <source>
        <dbReference type="SAM" id="Coils"/>
    </source>
</evidence>
<keyword evidence="11" id="KW-0812">Transmembrane</keyword>
<evidence type="ECO:0000256" key="7">
    <source>
        <dbReference type="ARBA" id="ARBA00022777"/>
    </source>
</evidence>
<dbReference type="InterPro" id="IPR003594">
    <property type="entry name" value="HATPase_dom"/>
</dbReference>
<dbReference type="PROSITE" id="PS50109">
    <property type="entry name" value="HIS_KIN"/>
    <property type="match status" value="1"/>
</dbReference>
<keyword evidence="6" id="KW-0547">Nucleotide-binding</keyword>
<evidence type="ECO:0000256" key="9">
    <source>
        <dbReference type="ARBA" id="ARBA00023012"/>
    </source>
</evidence>
<gene>
    <name evidence="14" type="ORF">FL622_09395</name>
</gene>
<dbReference type="InterPro" id="IPR003660">
    <property type="entry name" value="HAMP_dom"/>
</dbReference>
<dbReference type="EC" id="2.7.13.3" evidence="3"/>